<sequence>MNSMFGCFAVFLSLAAGGSLAAAMSLAGCDQNLAEGRSTAKKQPNIIFLLTDDHRADAMGCAGNPIIQTPNMDDLAANGVRFTNAFVTTSICASSRASIFSGQWTRRHGIINFGTHFSEEALAETYPMLLSQAGYRTGFIGKYGVGPKKDLPIDKYDYWKGFPGQGRYENKDENGNYKHLTQIMGEQATEFLQDCSEDQPFCLSISFKAPHVQDSDPRQFIYDRAYSDLYKDDTI</sequence>
<dbReference type="PANTHER" id="PTHR42693:SF53">
    <property type="entry name" value="ENDO-4-O-SULFATASE"/>
    <property type="match status" value="1"/>
</dbReference>
<keyword evidence="2" id="KW-0378">Hydrolase</keyword>
<accession>X1UA49</accession>
<dbReference type="GO" id="GO:0004065">
    <property type="term" value="F:arylsulfatase activity"/>
    <property type="evidence" value="ECO:0007669"/>
    <property type="project" value="TreeGrafter"/>
</dbReference>
<dbReference type="InterPro" id="IPR017850">
    <property type="entry name" value="Alkaline_phosphatase_core_sf"/>
</dbReference>
<reference evidence="4" key="1">
    <citation type="journal article" date="2014" name="Front. Microbiol.">
        <title>High frequency of phylogenetically diverse reductive dehalogenase-homologous genes in deep subseafloor sedimentary metagenomes.</title>
        <authorList>
            <person name="Kawai M."/>
            <person name="Futagami T."/>
            <person name="Toyoda A."/>
            <person name="Takaki Y."/>
            <person name="Nishi S."/>
            <person name="Hori S."/>
            <person name="Arai W."/>
            <person name="Tsubouchi T."/>
            <person name="Morono Y."/>
            <person name="Uchiyama I."/>
            <person name="Ito T."/>
            <person name="Fujiyama A."/>
            <person name="Inagaki F."/>
            <person name="Takami H."/>
        </authorList>
    </citation>
    <scope>NUCLEOTIDE SEQUENCE</scope>
    <source>
        <strain evidence="4">Expedition CK06-06</strain>
    </source>
</reference>
<feature type="non-terminal residue" evidence="4">
    <location>
        <position position="235"/>
    </location>
</feature>
<dbReference type="EMBL" id="BARW01021201">
    <property type="protein sequence ID" value="GAJ00452.1"/>
    <property type="molecule type" value="Genomic_DNA"/>
</dbReference>
<comment type="similarity">
    <text evidence="1">Belongs to the sulfatase family.</text>
</comment>
<name>X1UA49_9ZZZZ</name>
<dbReference type="AlphaFoldDB" id="X1UA49"/>
<dbReference type="InterPro" id="IPR000917">
    <property type="entry name" value="Sulfatase_N"/>
</dbReference>
<evidence type="ECO:0000313" key="4">
    <source>
        <dbReference type="EMBL" id="GAJ00452.1"/>
    </source>
</evidence>
<organism evidence="4">
    <name type="scientific">marine sediment metagenome</name>
    <dbReference type="NCBI Taxonomy" id="412755"/>
    <lineage>
        <taxon>unclassified sequences</taxon>
        <taxon>metagenomes</taxon>
        <taxon>ecological metagenomes</taxon>
    </lineage>
</organism>
<dbReference type="SUPFAM" id="SSF53649">
    <property type="entry name" value="Alkaline phosphatase-like"/>
    <property type="match status" value="1"/>
</dbReference>
<evidence type="ECO:0000256" key="2">
    <source>
        <dbReference type="ARBA" id="ARBA00022801"/>
    </source>
</evidence>
<dbReference type="InterPro" id="IPR050738">
    <property type="entry name" value="Sulfatase"/>
</dbReference>
<gene>
    <name evidence="4" type="ORF">S12H4_35669</name>
</gene>
<evidence type="ECO:0000259" key="3">
    <source>
        <dbReference type="Pfam" id="PF00884"/>
    </source>
</evidence>
<dbReference type="PANTHER" id="PTHR42693">
    <property type="entry name" value="ARYLSULFATASE FAMILY MEMBER"/>
    <property type="match status" value="1"/>
</dbReference>
<protein>
    <recommendedName>
        <fullName evidence="3">Sulfatase N-terminal domain-containing protein</fullName>
    </recommendedName>
</protein>
<feature type="domain" description="Sulfatase N-terminal" evidence="3">
    <location>
        <begin position="44"/>
        <end position="217"/>
    </location>
</feature>
<dbReference type="Pfam" id="PF00884">
    <property type="entry name" value="Sulfatase"/>
    <property type="match status" value="1"/>
</dbReference>
<evidence type="ECO:0000256" key="1">
    <source>
        <dbReference type="ARBA" id="ARBA00008779"/>
    </source>
</evidence>
<dbReference type="Gene3D" id="3.40.720.10">
    <property type="entry name" value="Alkaline Phosphatase, subunit A"/>
    <property type="match status" value="1"/>
</dbReference>
<proteinExistence type="inferred from homology"/>
<comment type="caution">
    <text evidence="4">The sequence shown here is derived from an EMBL/GenBank/DDBJ whole genome shotgun (WGS) entry which is preliminary data.</text>
</comment>